<dbReference type="RefSeq" id="XP_068369540.1">
    <property type="nucleotide sequence ID" value="XM_068490814.1"/>
</dbReference>
<comment type="catalytic activity">
    <reaction evidence="1 10">
        <text>[(1-&gt;4)-alpha-D-glucosyl](n) + phosphate = [(1-&gt;4)-alpha-D-glucosyl](n-1) + alpha-D-glucose 1-phosphate</text>
        <dbReference type="Rhea" id="RHEA:41732"/>
        <dbReference type="Rhea" id="RHEA-COMP:9584"/>
        <dbReference type="Rhea" id="RHEA-COMP:9586"/>
        <dbReference type="ChEBI" id="CHEBI:15444"/>
        <dbReference type="ChEBI" id="CHEBI:43474"/>
        <dbReference type="ChEBI" id="CHEBI:58601"/>
        <dbReference type="EC" id="2.4.1.1"/>
    </reaction>
</comment>
<evidence type="ECO:0000256" key="4">
    <source>
        <dbReference type="ARBA" id="ARBA00022533"/>
    </source>
</evidence>
<dbReference type="GO" id="GO:0005737">
    <property type="term" value="C:cytoplasm"/>
    <property type="evidence" value="ECO:0007669"/>
    <property type="project" value="TreeGrafter"/>
</dbReference>
<dbReference type="InterPro" id="IPR011833">
    <property type="entry name" value="Glycg_phsphrylas"/>
</dbReference>
<evidence type="ECO:0000256" key="1">
    <source>
        <dbReference type="ARBA" id="ARBA00001275"/>
    </source>
</evidence>
<dbReference type="PANTHER" id="PTHR11468">
    <property type="entry name" value="GLYCOGEN PHOSPHORYLASE"/>
    <property type="match status" value="1"/>
</dbReference>
<feature type="modified residue" description="N6-(pyridoxal phosphate)lysine" evidence="9">
    <location>
        <position position="715"/>
    </location>
</feature>
<organism evidence="12 13">
    <name type="scientific">Tritrichomonas foetus</name>
    <dbReference type="NCBI Taxonomy" id="1144522"/>
    <lineage>
        <taxon>Eukaryota</taxon>
        <taxon>Metamonada</taxon>
        <taxon>Parabasalia</taxon>
        <taxon>Tritrichomonadida</taxon>
        <taxon>Tritrichomonadidae</taxon>
        <taxon>Tritrichomonas</taxon>
    </lineage>
</organism>
<dbReference type="FunFam" id="3.40.50.2000:FF:000807">
    <property type="entry name" value="Alpha-glucan phosphorylase 2, cytosolic"/>
    <property type="match status" value="1"/>
</dbReference>
<dbReference type="GO" id="GO:0008184">
    <property type="term" value="F:glycogen phosphorylase activity"/>
    <property type="evidence" value="ECO:0007669"/>
    <property type="project" value="InterPro"/>
</dbReference>
<reference evidence="12" key="1">
    <citation type="submission" date="2016-10" db="EMBL/GenBank/DDBJ databases">
        <authorList>
            <person name="Benchimol M."/>
            <person name="Almeida L.G."/>
            <person name="Vasconcelos A.T."/>
            <person name="Perreira-Neves A."/>
            <person name="Rosa I.A."/>
            <person name="Tasca T."/>
            <person name="Bogo M.R."/>
            <person name="de Souza W."/>
        </authorList>
    </citation>
    <scope>NUCLEOTIDE SEQUENCE [LARGE SCALE GENOMIC DNA]</scope>
    <source>
        <strain evidence="12">K</strain>
    </source>
</reference>
<dbReference type="VEuPathDB" id="TrichDB:TRFO_02642"/>
<evidence type="ECO:0000256" key="8">
    <source>
        <dbReference type="ARBA" id="ARBA00023277"/>
    </source>
</evidence>
<dbReference type="SUPFAM" id="SSF53756">
    <property type="entry name" value="UDP-Glycosyltransferase/glycogen phosphorylase"/>
    <property type="match status" value="1"/>
</dbReference>
<comment type="caution">
    <text evidence="12">The sequence shown here is derived from an EMBL/GenBank/DDBJ whole genome shotgun (WGS) entry which is preliminary data.</text>
</comment>
<dbReference type="GO" id="GO:0030170">
    <property type="term" value="F:pyridoxal phosphate binding"/>
    <property type="evidence" value="ECO:0007669"/>
    <property type="project" value="InterPro"/>
</dbReference>
<dbReference type="Pfam" id="PF00343">
    <property type="entry name" value="Phosphorylase"/>
    <property type="match status" value="1"/>
</dbReference>
<evidence type="ECO:0000256" key="2">
    <source>
        <dbReference type="ARBA" id="ARBA00001933"/>
    </source>
</evidence>
<accession>A0A1J4L354</accession>
<feature type="compositionally biased region" description="Polar residues" evidence="11">
    <location>
        <begin position="1"/>
        <end position="10"/>
    </location>
</feature>
<dbReference type="NCBIfam" id="TIGR02093">
    <property type="entry name" value="P_ylase"/>
    <property type="match status" value="1"/>
</dbReference>
<feature type="region of interest" description="Disordered" evidence="11">
    <location>
        <begin position="1"/>
        <end position="28"/>
    </location>
</feature>
<evidence type="ECO:0000256" key="10">
    <source>
        <dbReference type="RuleBase" id="RU000587"/>
    </source>
</evidence>
<name>A0A1J4L354_9EUKA</name>
<dbReference type="EMBL" id="MLAK01000111">
    <property type="protein sequence ID" value="OHT16404.1"/>
    <property type="molecule type" value="Genomic_DNA"/>
</dbReference>
<dbReference type="PIRSF" id="PIRSF000460">
    <property type="entry name" value="Pprylas_GlgP"/>
    <property type="match status" value="1"/>
</dbReference>
<dbReference type="Gene3D" id="3.40.50.2000">
    <property type="entry name" value="Glycogen Phosphorylase B"/>
    <property type="match status" value="2"/>
</dbReference>
<keyword evidence="5 10" id="KW-0328">Glycosyltransferase</keyword>
<dbReference type="FunFam" id="3.40.50.2000:FF:000003">
    <property type="entry name" value="Alpha-1,4 glucan phosphorylase"/>
    <property type="match status" value="1"/>
</dbReference>
<gene>
    <name evidence="12" type="primary">glpV</name>
    <name evidence="12" type="ORF">TRFO_02642</name>
</gene>
<keyword evidence="7 9" id="KW-0663">Pyridoxal phosphate</keyword>
<dbReference type="GeneID" id="94825518"/>
<protein>
    <recommendedName>
        <fullName evidence="10">Alpha-1,4 glucan phosphorylase</fullName>
        <ecNumber evidence="10">2.4.1.1</ecNumber>
    </recommendedName>
</protein>
<sequence length="933" mass="108466">MIERTTSPTRSRLFFPTSSKHKRRPSFTEDPDKYRDYLKEKESECARTLLWKLSGNYISNNKETVIRSIFHHAEFTLGTTQSFTPQTIYNAISYSIRDRLIEQHNDVLNYFISNKVKQAYFVSIEFLLGRFLRNALLNLNLEDLYRQAALEFGFNLDDLFDEELEVGIGRGGLGRLAACFLDSCATCEYPVSGYGLCYTYGMFKQTINDEGEQVEIPDYWLANENPWMIKRDDIHYLVGFYGTVKNGKDWEPGLTTFAVANDFLIPGYSTKNTLMLRLWSSHPTSYLDEEKFRNSDYDEMIKLSQKCEKITTVLYPNVNIEEGKEMKLMQEYFLSCATIQDILHKHKNYYQKPIHELPNYAAIQLNDTHPVLMTIELLRILIDIEHMNFDNALEITRKIFSFTCHTLLSNSIEKWPVPLFQKVLPRHLHLIYELNQKFLDEYRSTIEMSDTIVAELSIIEESTIKQIRMSNIAVIICNKVNAISKIHKSLMLNGVYETFSMIYPDKFKHITNGVSIRRWLNHCNQPLSNLISNTIGSDEWITNPTLLTQLNDLVNDDFIDKYWQCKLLCKKNLSYYIENTCGIHLEPKIQLFDVQAKPINEYKRQSLLIFYIIHKYFTILDSLNTSENNFDYFCPRAFIIAGKADISNKNAKSMIKLISNVSRIINSDTRIKDLMKVVFIPNYNVSVAELVIPGSDTNEQISLIGTEPFGTSNMKFAFNGSLIIGTRDGSNNEITNCIGEKNSFYFGTLPEFLDVIRESTKEMKIDPYLKRVFDSIKSGYFGDPTNYEEILKSIEENDFHWINYEFSDYIECQNRVDELYTNNRNVWAKMCIESISRMGTFSSDRAINEYAKNIWKIKKCQLPNEVETPKFSPQIDWHCKSIFPAWDDDVHPNKARRNSLGQIRPIDINLNSNSVIHNSSDDGDEDDYIQIDF</sequence>
<evidence type="ECO:0000313" key="13">
    <source>
        <dbReference type="Proteomes" id="UP000179807"/>
    </source>
</evidence>
<evidence type="ECO:0000256" key="11">
    <source>
        <dbReference type="SAM" id="MobiDB-lite"/>
    </source>
</evidence>
<dbReference type="EC" id="2.4.1.1" evidence="10"/>
<dbReference type="InterPro" id="IPR000811">
    <property type="entry name" value="Glyco_trans_35"/>
</dbReference>
<dbReference type="Proteomes" id="UP000179807">
    <property type="component" value="Unassembled WGS sequence"/>
</dbReference>
<comment type="similarity">
    <text evidence="3 10">Belongs to the glycogen phosphorylase family.</text>
</comment>
<dbReference type="GO" id="GO:0005980">
    <property type="term" value="P:glycogen catabolic process"/>
    <property type="evidence" value="ECO:0007669"/>
    <property type="project" value="TreeGrafter"/>
</dbReference>
<dbReference type="AlphaFoldDB" id="A0A1J4L354"/>
<dbReference type="PANTHER" id="PTHR11468:SF3">
    <property type="entry name" value="GLYCOGEN PHOSPHORYLASE, LIVER FORM"/>
    <property type="match status" value="1"/>
</dbReference>
<dbReference type="OrthoDB" id="9215500at2759"/>
<evidence type="ECO:0000313" key="12">
    <source>
        <dbReference type="EMBL" id="OHT16404.1"/>
    </source>
</evidence>
<keyword evidence="13" id="KW-1185">Reference proteome</keyword>
<keyword evidence="8 10" id="KW-0119">Carbohydrate metabolism</keyword>
<evidence type="ECO:0000256" key="6">
    <source>
        <dbReference type="ARBA" id="ARBA00022679"/>
    </source>
</evidence>
<evidence type="ECO:0000256" key="3">
    <source>
        <dbReference type="ARBA" id="ARBA00006047"/>
    </source>
</evidence>
<evidence type="ECO:0000256" key="7">
    <source>
        <dbReference type="ARBA" id="ARBA00022898"/>
    </source>
</evidence>
<proteinExistence type="inferred from homology"/>
<keyword evidence="4" id="KW-0021">Allosteric enzyme</keyword>
<comment type="function">
    <text evidence="10">Allosteric enzyme that catalyzes the rate-limiting step in glycogen catabolism, the phosphorolytic cleavage of glycogen to produce glucose-1-phosphate, and plays a central role in maintaining cellular and organismal glucose homeostasis.</text>
</comment>
<evidence type="ECO:0000256" key="9">
    <source>
        <dbReference type="PIRSR" id="PIRSR000460-1"/>
    </source>
</evidence>
<evidence type="ECO:0000256" key="5">
    <source>
        <dbReference type="ARBA" id="ARBA00022676"/>
    </source>
</evidence>
<comment type="cofactor">
    <cofactor evidence="2 10">
        <name>pyridoxal 5'-phosphate</name>
        <dbReference type="ChEBI" id="CHEBI:597326"/>
    </cofactor>
</comment>
<keyword evidence="6 10" id="KW-0808">Transferase</keyword>